<evidence type="ECO:0000256" key="2">
    <source>
        <dbReference type="ARBA" id="ARBA00022475"/>
    </source>
</evidence>
<accession>A0A098S6W6</accession>
<dbReference type="GO" id="GO:0005886">
    <property type="term" value="C:plasma membrane"/>
    <property type="evidence" value="ECO:0007669"/>
    <property type="project" value="UniProtKB-SubCell"/>
</dbReference>
<comment type="caution">
    <text evidence="11">The sequence shown here is derived from an EMBL/GenBank/DDBJ whole genome shotgun (WGS) entry which is preliminary data.</text>
</comment>
<dbReference type="GO" id="GO:0000166">
    <property type="term" value="F:nucleotide binding"/>
    <property type="evidence" value="ECO:0007669"/>
    <property type="project" value="UniProtKB-KW"/>
</dbReference>
<keyword evidence="7 9" id="KW-0472">Membrane</keyword>
<evidence type="ECO:0000256" key="4">
    <source>
        <dbReference type="ARBA" id="ARBA00022741"/>
    </source>
</evidence>
<feature type="transmembrane region" description="Helical" evidence="9">
    <location>
        <begin position="387"/>
        <end position="408"/>
    </location>
</feature>
<evidence type="ECO:0000256" key="8">
    <source>
        <dbReference type="SAM" id="MobiDB-lite"/>
    </source>
</evidence>
<evidence type="ECO:0000256" key="6">
    <source>
        <dbReference type="ARBA" id="ARBA00023118"/>
    </source>
</evidence>
<gene>
    <name evidence="11" type="ORF">IX84_15500</name>
</gene>
<evidence type="ECO:0000259" key="10">
    <source>
        <dbReference type="SMART" id="SM00471"/>
    </source>
</evidence>
<dbReference type="Pfam" id="PF18967">
    <property type="entry name" value="PycTM"/>
    <property type="match status" value="1"/>
</dbReference>
<evidence type="ECO:0000256" key="5">
    <source>
        <dbReference type="ARBA" id="ARBA00022989"/>
    </source>
</evidence>
<dbReference type="GO" id="GO:0051607">
    <property type="term" value="P:defense response to virus"/>
    <property type="evidence" value="ECO:0007669"/>
    <property type="project" value="UniProtKB-KW"/>
</dbReference>
<dbReference type="STRING" id="1524460.IX84_15500"/>
<feature type="transmembrane region" description="Helical" evidence="9">
    <location>
        <begin position="266"/>
        <end position="286"/>
    </location>
</feature>
<keyword evidence="2" id="KW-1003">Cell membrane</keyword>
<dbReference type="RefSeq" id="WP_044222332.1">
    <property type="nucleotide sequence ID" value="NZ_CAKZLC010000194.1"/>
</dbReference>
<evidence type="ECO:0000313" key="12">
    <source>
        <dbReference type="Proteomes" id="UP000029736"/>
    </source>
</evidence>
<dbReference type="AlphaFoldDB" id="A0A098S6W6"/>
<reference evidence="11 12" key="1">
    <citation type="journal article" date="2014" name="Int. J. Syst. Evol. Microbiol.">
        <title>Phaeodactylibacter xiamenensis gen. nov., sp. nov., a member of the family Saprospiraceae isolated from the marine alga Phaeodactylum tricornutum.</title>
        <authorList>
            <person name="Chen Z.Jr."/>
            <person name="Lei X."/>
            <person name="Lai Q."/>
            <person name="Li Y."/>
            <person name="Zhang B."/>
            <person name="Zhang J."/>
            <person name="Zhang H."/>
            <person name="Yang L."/>
            <person name="Zheng W."/>
            <person name="Tian Y."/>
            <person name="Yu Z."/>
            <person name="Xu H.Jr."/>
            <person name="Zheng T."/>
        </authorList>
    </citation>
    <scope>NUCLEOTIDE SEQUENCE [LARGE SCALE GENOMIC DNA]</scope>
    <source>
        <strain evidence="11 12">KD52</strain>
    </source>
</reference>
<proteinExistence type="predicted"/>
<keyword evidence="3 9" id="KW-0812">Transmembrane</keyword>
<evidence type="ECO:0000313" key="11">
    <source>
        <dbReference type="EMBL" id="KGE87398.1"/>
    </source>
</evidence>
<feature type="region of interest" description="Disordered" evidence="8">
    <location>
        <begin position="209"/>
        <end position="233"/>
    </location>
</feature>
<feature type="compositionally biased region" description="Basic residues" evidence="8">
    <location>
        <begin position="216"/>
        <end position="227"/>
    </location>
</feature>
<dbReference type="PANTHER" id="PTHR21174">
    <property type="match status" value="1"/>
</dbReference>
<keyword evidence="4" id="KW-0547">Nucleotide-binding</keyword>
<dbReference type="Pfam" id="PF01966">
    <property type="entry name" value="HD"/>
    <property type="match status" value="1"/>
</dbReference>
<comment type="subcellular location">
    <subcellularLocation>
        <location evidence="1">Cell membrane</location>
    </subcellularLocation>
</comment>
<dbReference type="InterPro" id="IPR006674">
    <property type="entry name" value="HD_domain"/>
</dbReference>
<evidence type="ECO:0000256" key="3">
    <source>
        <dbReference type="ARBA" id="ARBA00022692"/>
    </source>
</evidence>
<evidence type="ECO:0000256" key="9">
    <source>
        <dbReference type="SAM" id="Phobius"/>
    </source>
</evidence>
<sequence>MTKTETPIVAAAEQYVKRFYEENFQDNLPFHDYRHFENVVNAVQLIGEAYELGAEDLEVLRLAAWFHDLGYFESPEGHESRSAVLAGAFLQEQGYPEAQIEQVRGCILATRLPQSPENLLQQILCDADLSHLGNAHYWDRCGRLRQEMAIARGILMSDPEWVEFEINFLMQHSYHTDVARELFNEQKLKHIRQLNKQKLRLNPDTLKVMQEEEQSKKKKKKKKKKKGKDGDQLKELNLGRGVETMYRTTYRTHVNLSSIADNKANIMLSINAIIISIVVSSLVPRFSDNPRLILPTILLLAVCLSALVFAILSTRPKVTEGRVTRENIENKNSNLLFFGNFYNMELNDFHWGMMEMIRDSDFLYSSMTRDLYYLGVVLAKKYKYLRICYGIFMYGLIVSVIVFALAFVTAP</sequence>
<dbReference type="InterPro" id="IPR003607">
    <property type="entry name" value="HD/PDEase_dom"/>
</dbReference>
<dbReference type="Gene3D" id="1.10.3210.10">
    <property type="entry name" value="Hypothetical protein af1432"/>
    <property type="match status" value="1"/>
</dbReference>
<dbReference type="SMART" id="SM00471">
    <property type="entry name" value="HDc"/>
    <property type="match status" value="1"/>
</dbReference>
<organism evidence="11 12">
    <name type="scientific">Phaeodactylibacter xiamenensis</name>
    <dbReference type="NCBI Taxonomy" id="1524460"/>
    <lineage>
        <taxon>Bacteria</taxon>
        <taxon>Pseudomonadati</taxon>
        <taxon>Bacteroidota</taxon>
        <taxon>Saprospiria</taxon>
        <taxon>Saprospirales</taxon>
        <taxon>Haliscomenobacteraceae</taxon>
        <taxon>Phaeodactylibacter</taxon>
    </lineage>
</organism>
<keyword evidence="5 9" id="KW-1133">Transmembrane helix</keyword>
<feature type="domain" description="HD/PDEase" evidence="10">
    <location>
        <begin position="28"/>
        <end position="142"/>
    </location>
</feature>
<dbReference type="CDD" id="cd00077">
    <property type="entry name" value="HDc"/>
    <property type="match status" value="1"/>
</dbReference>
<name>A0A098S6W6_9BACT</name>
<keyword evidence="12" id="KW-1185">Reference proteome</keyword>
<evidence type="ECO:0000256" key="1">
    <source>
        <dbReference type="ARBA" id="ARBA00004236"/>
    </source>
</evidence>
<dbReference type="Proteomes" id="UP000029736">
    <property type="component" value="Unassembled WGS sequence"/>
</dbReference>
<feature type="transmembrane region" description="Helical" evidence="9">
    <location>
        <begin position="292"/>
        <end position="312"/>
    </location>
</feature>
<dbReference type="PANTHER" id="PTHR21174:SF0">
    <property type="entry name" value="HD PHOSPHOHYDROLASE FAMILY PROTEIN-RELATED"/>
    <property type="match status" value="1"/>
</dbReference>
<dbReference type="EMBL" id="JPOS01000037">
    <property type="protein sequence ID" value="KGE87398.1"/>
    <property type="molecule type" value="Genomic_DNA"/>
</dbReference>
<dbReference type="SUPFAM" id="SSF109604">
    <property type="entry name" value="HD-domain/PDEase-like"/>
    <property type="match status" value="1"/>
</dbReference>
<evidence type="ECO:0000256" key="7">
    <source>
        <dbReference type="ARBA" id="ARBA00023136"/>
    </source>
</evidence>
<dbReference type="InterPro" id="IPR009218">
    <property type="entry name" value="HD_phosphohydro"/>
</dbReference>
<dbReference type="OrthoDB" id="5728337at2"/>
<protein>
    <submittedName>
        <fullName evidence="11">HD family phosphohydrolase</fullName>
    </submittedName>
</protein>
<keyword evidence="6" id="KW-0051">Antiviral defense</keyword>
<dbReference type="InterPro" id="IPR043760">
    <property type="entry name" value="PycTM_dom"/>
</dbReference>
<keyword evidence="11" id="KW-0378">Hydrolase</keyword>
<dbReference type="GO" id="GO:0016787">
    <property type="term" value="F:hydrolase activity"/>
    <property type="evidence" value="ECO:0007669"/>
    <property type="project" value="UniProtKB-KW"/>
</dbReference>